<name>A0AAE1XLN8_9LAMI</name>
<proteinExistence type="predicted"/>
<organism evidence="2 3">
    <name type="scientific">Sesamum alatum</name>
    <dbReference type="NCBI Taxonomy" id="300844"/>
    <lineage>
        <taxon>Eukaryota</taxon>
        <taxon>Viridiplantae</taxon>
        <taxon>Streptophyta</taxon>
        <taxon>Embryophyta</taxon>
        <taxon>Tracheophyta</taxon>
        <taxon>Spermatophyta</taxon>
        <taxon>Magnoliopsida</taxon>
        <taxon>eudicotyledons</taxon>
        <taxon>Gunneridae</taxon>
        <taxon>Pentapetalae</taxon>
        <taxon>asterids</taxon>
        <taxon>lamiids</taxon>
        <taxon>Lamiales</taxon>
        <taxon>Pedaliaceae</taxon>
        <taxon>Sesamum</taxon>
    </lineage>
</organism>
<gene>
    <name evidence="2" type="ORF">Salat_2781000</name>
</gene>
<dbReference type="EMBL" id="JACGWO010000012">
    <property type="protein sequence ID" value="KAK4413682.1"/>
    <property type="molecule type" value="Genomic_DNA"/>
</dbReference>
<evidence type="ECO:0000313" key="2">
    <source>
        <dbReference type="EMBL" id="KAK4413682.1"/>
    </source>
</evidence>
<reference evidence="2" key="2">
    <citation type="journal article" date="2024" name="Plant">
        <title>Genomic evolution and insights into agronomic trait innovations of Sesamum species.</title>
        <authorList>
            <person name="Miao H."/>
            <person name="Wang L."/>
            <person name="Qu L."/>
            <person name="Liu H."/>
            <person name="Sun Y."/>
            <person name="Le M."/>
            <person name="Wang Q."/>
            <person name="Wei S."/>
            <person name="Zheng Y."/>
            <person name="Lin W."/>
            <person name="Duan Y."/>
            <person name="Cao H."/>
            <person name="Xiong S."/>
            <person name="Wang X."/>
            <person name="Wei L."/>
            <person name="Li C."/>
            <person name="Ma Q."/>
            <person name="Ju M."/>
            <person name="Zhao R."/>
            <person name="Li G."/>
            <person name="Mu C."/>
            <person name="Tian Q."/>
            <person name="Mei H."/>
            <person name="Zhang T."/>
            <person name="Gao T."/>
            <person name="Zhang H."/>
        </authorList>
    </citation>
    <scope>NUCLEOTIDE SEQUENCE</scope>
    <source>
        <strain evidence="2">3651</strain>
    </source>
</reference>
<keyword evidence="3" id="KW-1185">Reference proteome</keyword>
<evidence type="ECO:0000256" key="1">
    <source>
        <dbReference type="SAM" id="MobiDB-lite"/>
    </source>
</evidence>
<reference evidence="2" key="1">
    <citation type="submission" date="2020-06" db="EMBL/GenBank/DDBJ databases">
        <authorList>
            <person name="Li T."/>
            <person name="Hu X."/>
            <person name="Zhang T."/>
            <person name="Song X."/>
            <person name="Zhang H."/>
            <person name="Dai N."/>
            <person name="Sheng W."/>
            <person name="Hou X."/>
            <person name="Wei L."/>
        </authorList>
    </citation>
    <scope>NUCLEOTIDE SEQUENCE</scope>
    <source>
        <strain evidence="2">3651</strain>
        <tissue evidence="2">Leaf</tissue>
    </source>
</reference>
<evidence type="ECO:0000313" key="3">
    <source>
        <dbReference type="Proteomes" id="UP001293254"/>
    </source>
</evidence>
<feature type="region of interest" description="Disordered" evidence="1">
    <location>
        <begin position="1"/>
        <end position="62"/>
    </location>
</feature>
<comment type="caution">
    <text evidence="2">The sequence shown here is derived from an EMBL/GenBank/DDBJ whole genome shotgun (WGS) entry which is preliminary data.</text>
</comment>
<sequence>MARDGLLSCNPLPAFPPRTGPVEPTGSNPYPALNGHGSGQGTEAAVPGNEEQGQTEKRPLGVGRLMSLPAEITEEVGEMVTTKILRAYPSGPTAKLSGAEAVGAATELSSIQGRPILGDNVVIETSWERDAIEWVLEVIQRLNKEEQGRFCVLAWVIWQHQCRKLMEGKTQSPVECWQNALAMLESYCVVRQSVRVRVE</sequence>
<dbReference type="AlphaFoldDB" id="A0AAE1XLN8"/>
<accession>A0AAE1XLN8</accession>
<dbReference type="Proteomes" id="UP001293254">
    <property type="component" value="Unassembled WGS sequence"/>
</dbReference>
<protein>
    <submittedName>
        <fullName evidence="2">Uncharacterized protein</fullName>
    </submittedName>
</protein>